<keyword evidence="4 9" id="KW-0028">Amino-acid biosynthesis</keyword>
<keyword evidence="9" id="KW-0963">Cytoplasm</keyword>
<evidence type="ECO:0000256" key="1">
    <source>
        <dbReference type="ARBA" id="ARBA00005091"/>
    </source>
</evidence>
<comment type="subcellular location">
    <subcellularLocation>
        <location evidence="9">Cytoplasm</location>
    </subcellularLocation>
</comment>
<dbReference type="UniPathway" id="UPA00031">
    <property type="reaction ID" value="UER00010"/>
</dbReference>
<comment type="subunit">
    <text evidence="3 9">Heterodimer of HisH and HisF.</text>
</comment>
<name>A0A523YNC7_UNCAE</name>
<evidence type="ECO:0000256" key="4">
    <source>
        <dbReference type="ARBA" id="ARBA00022605"/>
    </source>
</evidence>
<dbReference type="EC" id="4.3.2.10" evidence="9"/>
<dbReference type="NCBIfam" id="TIGR00735">
    <property type="entry name" value="hisF"/>
    <property type="match status" value="1"/>
</dbReference>
<dbReference type="CDD" id="cd04731">
    <property type="entry name" value="HisF"/>
    <property type="match status" value="1"/>
</dbReference>
<dbReference type="InterPro" id="IPR004651">
    <property type="entry name" value="HisF"/>
</dbReference>
<organism evidence="11 12">
    <name type="scientific">Aerophobetes bacterium</name>
    <dbReference type="NCBI Taxonomy" id="2030807"/>
    <lineage>
        <taxon>Bacteria</taxon>
        <taxon>Candidatus Aerophobota</taxon>
    </lineage>
</organism>
<dbReference type="PANTHER" id="PTHR21235">
    <property type="entry name" value="IMIDAZOLE GLYCEROL PHOSPHATE SYNTHASE SUBUNIT HISF/H IGP SYNTHASE SUBUNIT HISF/H"/>
    <property type="match status" value="1"/>
</dbReference>
<sequence>MEYRRVIPCLDVKNGRLVKGVNFVDLKDVGDPAQVGAAYSQAGADELVFLDITATLEKRKTLIDVVKRTVKNILVPLTVGGGIKSIQDIEDLMEIGVSKVSINTAAVQNPELVKEAAKEFGSEKTIVAIDTRSSSQVPSTFEVLVSGGTKPTGIDAVEWAGRVEDLGAGAILPTSIDTDGTQAGYDIAMTRAIADAVNLPVIASGGAGTLEHLYQAITQGKADAVLVASIVHFGKYTIAQIKEYLAGRGIPVRH</sequence>
<dbReference type="GO" id="GO:0016829">
    <property type="term" value="F:lyase activity"/>
    <property type="evidence" value="ECO:0007669"/>
    <property type="project" value="UniProtKB-KW"/>
</dbReference>
<evidence type="ECO:0000313" key="11">
    <source>
        <dbReference type="EMBL" id="TET92989.1"/>
    </source>
</evidence>
<evidence type="ECO:0000256" key="6">
    <source>
        <dbReference type="ARBA" id="ARBA00023239"/>
    </source>
</evidence>
<feature type="active site" evidence="9">
    <location>
        <position position="11"/>
    </location>
</feature>
<comment type="similarity">
    <text evidence="2 9 10">Belongs to the HisA/HisF family.</text>
</comment>
<evidence type="ECO:0000256" key="9">
    <source>
        <dbReference type="HAMAP-Rule" id="MF_01013"/>
    </source>
</evidence>
<reference evidence="11 12" key="1">
    <citation type="submission" date="2019-03" db="EMBL/GenBank/DDBJ databases">
        <title>Metabolic potential of uncultured bacteria and archaea associated with petroleum seepage in deep-sea sediments.</title>
        <authorList>
            <person name="Dong X."/>
            <person name="Hubert C."/>
        </authorList>
    </citation>
    <scope>NUCLEOTIDE SEQUENCE [LARGE SCALE GENOMIC DNA]</scope>
    <source>
        <strain evidence="11">E29_bin28</strain>
    </source>
</reference>
<dbReference type="GO" id="GO:0000107">
    <property type="term" value="F:imidazoleglycerol-phosphate synthase activity"/>
    <property type="evidence" value="ECO:0007669"/>
    <property type="project" value="UniProtKB-UniRule"/>
</dbReference>
<dbReference type="GO" id="GO:0000105">
    <property type="term" value="P:L-histidine biosynthetic process"/>
    <property type="evidence" value="ECO:0007669"/>
    <property type="project" value="UniProtKB-UniRule"/>
</dbReference>
<evidence type="ECO:0000256" key="5">
    <source>
        <dbReference type="ARBA" id="ARBA00023102"/>
    </source>
</evidence>
<dbReference type="InterPro" id="IPR050064">
    <property type="entry name" value="IGPS_HisA/HisF"/>
</dbReference>
<dbReference type="EMBL" id="SOIJ01000155">
    <property type="protein sequence ID" value="TET92989.1"/>
    <property type="molecule type" value="Genomic_DNA"/>
</dbReference>
<keyword evidence="6 9" id="KW-0456">Lyase</keyword>
<dbReference type="AlphaFoldDB" id="A0A523YNC7"/>
<proteinExistence type="inferred from homology"/>
<dbReference type="Proteomes" id="UP000316925">
    <property type="component" value="Unassembled WGS sequence"/>
</dbReference>
<evidence type="ECO:0000256" key="7">
    <source>
        <dbReference type="ARBA" id="ARBA00025475"/>
    </source>
</evidence>
<dbReference type="SUPFAM" id="SSF51366">
    <property type="entry name" value="Ribulose-phoshate binding barrel"/>
    <property type="match status" value="1"/>
</dbReference>
<dbReference type="Gene3D" id="3.20.20.70">
    <property type="entry name" value="Aldolase class I"/>
    <property type="match status" value="1"/>
</dbReference>
<dbReference type="InterPro" id="IPR013785">
    <property type="entry name" value="Aldolase_TIM"/>
</dbReference>
<dbReference type="Pfam" id="PF00977">
    <property type="entry name" value="His_biosynth"/>
    <property type="match status" value="1"/>
</dbReference>
<evidence type="ECO:0000256" key="10">
    <source>
        <dbReference type="RuleBase" id="RU003657"/>
    </source>
</evidence>
<dbReference type="InterPro" id="IPR011060">
    <property type="entry name" value="RibuloseP-bd_barrel"/>
</dbReference>
<comment type="caution">
    <text evidence="11">The sequence shown here is derived from an EMBL/GenBank/DDBJ whole genome shotgun (WGS) entry which is preliminary data.</text>
</comment>
<evidence type="ECO:0000313" key="12">
    <source>
        <dbReference type="Proteomes" id="UP000316925"/>
    </source>
</evidence>
<evidence type="ECO:0000256" key="8">
    <source>
        <dbReference type="ARBA" id="ARBA00047838"/>
    </source>
</evidence>
<accession>A0A523YNC7</accession>
<dbReference type="PANTHER" id="PTHR21235:SF2">
    <property type="entry name" value="IMIDAZOLE GLYCEROL PHOSPHATE SYNTHASE HISHF"/>
    <property type="match status" value="1"/>
</dbReference>
<comment type="pathway">
    <text evidence="1 9">Amino-acid biosynthesis; L-histidine biosynthesis; L-histidine from 5-phospho-alpha-D-ribose 1-diphosphate: step 5/9.</text>
</comment>
<dbReference type="HAMAP" id="MF_01013">
    <property type="entry name" value="HisF"/>
    <property type="match status" value="1"/>
</dbReference>
<gene>
    <name evidence="9 11" type="primary">hisF</name>
    <name evidence="11" type="ORF">E3J33_02750</name>
</gene>
<protein>
    <recommendedName>
        <fullName evidence="9">Imidazole glycerol phosphate synthase subunit HisF</fullName>
        <ecNumber evidence="9">4.3.2.10</ecNumber>
    </recommendedName>
    <alternativeName>
        <fullName evidence="9">IGP synthase cyclase subunit</fullName>
    </alternativeName>
    <alternativeName>
        <fullName evidence="9">IGP synthase subunit HisF</fullName>
    </alternativeName>
    <alternativeName>
        <fullName evidence="9">ImGP synthase subunit HisF</fullName>
        <shortName evidence="9">IGPS subunit HisF</shortName>
    </alternativeName>
</protein>
<keyword evidence="5 9" id="KW-0368">Histidine biosynthesis</keyword>
<evidence type="ECO:0000256" key="2">
    <source>
        <dbReference type="ARBA" id="ARBA00009667"/>
    </source>
</evidence>
<feature type="active site" evidence="9">
    <location>
        <position position="130"/>
    </location>
</feature>
<comment type="function">
    <text evidence="7 9">IGPS catalyzes the conversion of PRFAR and glutamine to IGP, AICAR and glutamate. The HisF subunit catalyzes the cyclization activity that produces IGP and AICAR from PRFAR using the ammonia provided by the HisH subunit.</text>
</comment>
<dbReference type="GO" id="GO:0005737">
    <property type="term" value="C:cytoplasm"/>
    <property type="evidence" value="ECO:0007669"/>
    <property type="project" value="UniProtKB-SubCell"/>
</dbReference>
<evidence type="ECO:0000256" key="3">
    <source>
        <dbReference type="ARBA" id="ARBA00011152"/>
    </source>
</evidence>
<comment type="catalytic activity">
    <reaction evidence="8 9">
        <text>5-[(5-phospho-1-deoxy-D-ribulos-1-ylimino)methylamino]-1-(5-phospho-beta-D-ribosyl)imidazole-4-carboxamide + L-glutamine = D-erythro-1-(imidazol-4-yl)glycerol 3-phosphate + 5-amino-1-(5-phospho-beta-D-ribosyl)imidazole-4-carboxamide + L-glutamate + H(+)</text>
        <dbReference type="Rhea" id="RHEA:24793"/>
        <dbReference type="ChEBI" id="CHEBI:15378"/>
        <dbReference type="ChEBI" id="CHEBI:29985"/>
        <dbReference type="ChEBI" id="CHEBI:58278"/>
        <dbReference type="ChEBI" id="CHEBI:58359"/>
        <dbReference type="ChEBI" id="CHEBI:58475"/>
        <dbReference type="ChEBI" id="CHEBI:58525"/>
        <dbReference type="EC" id="4.3.2.10"/>
    </reaction>
</comment>
<dbReference type="InterPro" id="IPR006062">
    <property type="entry name" value="His_biosynth"/>
</dbReference>